<protein>
    <recommendedName>
        <fullName evidence="6">Secreted protein</fullName>
    </recommendedName>
</protein>
<dbReference type="OrthoDB" id="5652365at2"/>
<dbReference type="AlphaFoldDB" id="A0A378KRH6"/>
<feature type="chain" id="PRO_5016631795" description="Secreted protein" evidence="1">
    <location>
        <begin position="23"/>
        <end position="112"/>
    </location>
</feature>
<evidence type="ECO:0000313" key="2">
    <source>
        <dbReference type="EMBL" id="KTD54736.1"/>
    </source>
</evidence>
<dbReference type="EMBL" id="UGOW01000001">
    <property type="protein sequence ID" value="STY16916.1"/>
    <property type="molecule type" value="Genomic_DNA"/>
</dbReference>
<keyword evidence="1" id="KW-0732">Signal</keyword>
<evidence type="ECO:0000313" key="4">
    <source>
        <dbReference type="Proteomes" id="UP000054639"/>
    </source>
</evidence>
<dbReference type="Proteomes" id="UP000054639">
    <property type="component" value="Unassembled WGS sequence"/>
</dbReference>
<dbReference type="EMBL" id="LNYR01000002">
    <property type="protein sequence ID" value="KTD54736.1"/>
    <property type="molecule type" value="Genomic_DNA"/>
</dbReference>
<evidence type="ECO:0000313" key="5">
    <source>
        <dbReference type="Proteomes" id="UP000254230"/>
    </source>
</evidence>
<organism evidence="3 5">
    <name type="scientific">Legionella quateirensis</name>
    <dbReference type="NCBI Taxonomy" id="45072"/>
    <lineage>
        <taxon>Bacteria</taxon>
        <taxon>Pseudomonadati</taxon>
        <taxon>Pseudomonadota</taxon>
        <taxon>Gammaproteobacteria</taxon>
        <taxon>Legionellales</taxon>
        <taxon>Legionellaceae</taxon>
        <taxon>Legionella</taxon>
    </lineage>
</organism>
<proteinExistence type="predicted"/>
<keyword evidence="4" id="KW-1185">Reference proteome</keyword>
<accession>A0A378KRH6</accession>
<evidence type="ECO:0008006" key="6">
    <source>
        <dbReference type="Google" id="ProtNLM"/>
    </source>
</evidence>
<feature type="signal peptide" evidence="1">
    <location>
        <begin position="1"/>
        <end position="22"/>
    </location>
</feature>
<evidence type="ECO:0000313" key="3">
    <source>
        <dbReference type="EMBL" id="STY16916.1"/>
    </source>
</evidence>
<gene>
    <name evidence="2" type="ORF">Lqua_0243</name>
    <name evidence="3" type="ORF">NCTC12376_00709</name>
</gene>
<reference evidence="2 4" key="1">
    <citation type="submission" date="2015-11" db="EMBL/GenBank/DDBJ databases">
        <title>Genomic analysis of 38 Legionella species identifies large and diverse effector repertoires.</title>
        <authorList>
            <person name="Burstein D."/>
            <person name="Amaro F."/>
            <person name="Zusman T."/>
            <person name="Lifshitz Z."/>
            <person name="Cohen O."/>
            <person name="Gilbert J.A."/>
            <person name="Pupko T."/>
            <person name="Shuman H.A."/>
            <person name="Segal G."/>
        </authorList>
    </citation>
    <scope>NUCLEOTIDE SEQUENCE [LARGE SCALE GENOMIC DNA]</scope>
    <source>
        <strain evidence="2 4">ATCC 49507</strain>
    </source>
</reference>
<name>A0A378KRH6_9GAMM</name>
<dbReference type="Proteomes" id="UP000254230">
    <property type="component" value="Unassembled WGS sequence"/>
</dbReference>
<evidence type="ECO:0000256" key="1">
    <source>
        <dbReference type="SAM" id="SignalP"/>
    </source>
</evidence>
<reference evidence="3 5" key="2">
    <citation type="submission" date="2018-06" db="EMBL/GenBank/DDBJ databases">
        <authorList>
            <consortium name="Pathogen Informatics"/>
            <person name="Doyle S."/>
        </authorList>
    </citation>
    <scope>NUCLEOTIDE SEQUENCE [LARGE SCALE GENOMIC DNA]</scope>
    <source>
        <strain evidence="3 5">NCTC12376</strain>
    </source>
</reference>
<sequence length="112" mass="12919">MKTILHIGLNLIFMLCSPLVFAHIPTHSHKIPVTGYPVYLENPRSMYLVPDTFETSVDGNFVTIDNVKHVCYLFPQSELNPLNKKIITANIKGVMLYWTCYQFDPNYFIIIP</sequence>
<dbReference type="RefSeq" id="WP_058472501.1">
    <property type="nucleotide sequence ID" value="NZ_CAAAIL010000014.1"/>
</dbReference>